<keyword evidence="2" id="KW-1185">Reference proteome</keyword>
<dbReference type="SUPFAM" id="SSF56784">
    <property type="entry name" value="HAD-like"/>
    <property type="match status" value="1"/>
</dbReference>
<proteinExistence type="predicted"/>
<dbReference type="Proteomes" id="UP000011518">
    <property type="component" value="Unassembled WGS sequence"/>
</dbReference>
<reference evidence="2" key="1">
    <citation type="submission" date="2012-07" db="EMBL/GenBank/DDBJ databases">
        <title>Genome of the Chinese tree shrew, a rising model animal genetically related to primates.</title>
        <authorList>
            <person name="Zhang G."/>
            <person name="Fan Y."/>
            <person name="Yao Y."/>
            <person name="Huang Z."/>
        </authorList>
    </citation>
    <scope>NUCLEOTIDE SEQUENCE [LARGE SCALE GENOMIC DNA]</scope>
</reference>
<reference evidence="2" key="2">
    <citation type="journal article" date="2013" name="Nat. Commun.">
        <title>Genome of the Chinese tree shrew.</title>
        <authorList>
            <person name="Fan Y."/>
            <person name="Huang Z.Y."/>
            <person name="Cao C.C."/>
            <person name="Chen C.S."/>
            <person name="Chen Y.X."/>
            <person name="Fan D.D."/>
            <person name="He J."/>
            <person name="Hou H.L."/>
            <person name="Hu L."/>
            <person name="Hu X.T."/>
            <person name="Jiang X.T."/>
            <person name="Lai R."/>
            <person name="Lang Y.S."/>
            <person name="Liang B."/>
            <person name="Liao S.G."/>
            <person name="Mu D."/>
            <person name="Ma Y.Y."/>
            <person name="Niu Y.Y."/>
            <person name="Sun X.Q."/>
            <person name="Xia J.Q."/>
            <person name="Xiao J."/>
            <person name="Xiong Z.Q."/>
            <person name="Xu L."/>
            <person name="Yang L."/>
            <person name="Zhang Y."/>
            <person name="Zhao W."/>
            <person name="Zhao X.D."/>
            <person name="Zheng Y.T."/>
            <person name="Zhou J.M."/>
            <person name="Zhu Y.B."/>
            <person name="Zhang G.J."/>
            <person name="Wang J."/>
            <person name="Yao Y.G."/>
        </authorList>
    </citation>
    <scope>NUCLEOTIDE SEQUENCE [LARGE SCALE GENOMIC DNA]</scope>
</reference>
<dbReference type="STRING" id="246437.L9L7L0"/>
<dbReference type="Gene3D" id="3.40.50.1000">
    <property type="entry name" value="HAD superfamily/HAD-like"/>
    <property type="match status" value="1"/>
</dbReference>
<dbReference type="InterPro" id="IPR036412">
    <property type="entry name" value="HAD-like_sf"/>
</dbReference>
<sequence length="175" mass="19136">MIGDDIVGDVGGAQRCGMRALQVRTGKFRLKYISIAPGPKSAFRPWVSEEGPTCSLEAHNEQRALMVHRCTLRRLGLLEGPQSWGLAVLIQRPLWLLSQCSLWICGWLGATEQPEVSQAPRQPGPHHCPASCAPAHPPRLLHLKLLNPLAASEQVAPVRRLDMSCGGQELRPGCD</sequence>
<evidence type="ECO:0000313" key="2">
    <source>
        <dbReference type="Proteomes" id="UP000011518"/>
    </source>
</evidence>
<organism evidence="1 2">
    <name type="scientific">Tupaia chinensis</name>
    <name type="common">Chinese tree shrew</name>
    <name type="synonym">Tupaia belangeri chinensis</name>
    <dbReference type="NCBI Taxonomy" id="246437"/>
    <lineage>
        <taxon>Eukaryota</taxon>
        <taxon>Metazoa</taxon>
        <taxon>Chordata</taxon>
        <taxon>Craniata</taxon>
        <taxon>Vertebrata</taxon>
        <taxon>Euteleostomi</taxon>
        <taxon>Mammalia</taxon>
        <taxon>Eutheria</taxon>
        <taxon>Euarchontoglires</taxon>
        <taxon>Scandentia</taxon>
        <taxon>Tupaiidae</taxon>
        <taxon>Tupaia</taxon>
    </lineage>
</organism>
<dbReference type="EMBL" id="KB320524">
    <property type="protein sequence ID" value="ELW69692.1"/>
    <property type="molecule type" value="Genomic_DNA"/>
</dbReference>
<dbReference type="InParanoid" id="L9L7L0"/>
<dbReference type="AlphaFoldDB" id="L9L7L0"/>
<name>L9L7L0_TUPCH</name>
<dbReference type="InterPro" id="IPR023214">
    <property type="entry name" value="HAD_sf"/>
</dbReference>
<accession>L9L7L0</accession>
<dbReference type="Pfam" id="PF13242">
    <property type="entry name" value="Hydrolase_like"/>
    <property type="match status" value="1"/>
</dbReference>
<protein>
    <submittedName>
        <fullName evidence="1">Phospholysine phosphohistidine inorganic pyrophosphate phosphatase</fullName>
    </submittedName>
</protein>
<evidence type="ECO:0000313" key="1">
    <source>
        <dbReference type="EMBL" id="ELW69692.1"/>
    </source>
</evidence>
<gene>
    <name evidence="1" type="ORF">TREES_T100012935</name>
</gene>